<dbReference type="AlphaFoldDB" id="A0A9N8EU78"/>
<evidence type="ECO:0000313" key="3">
    <source>
        <dbReference type="Proteomes" id="UP001153069"/>
    </source>
</evidence>
<dbReference type="Proteomes" id="UP001153069">
    <property type="component" value="Unassembled WGS sequence"/>
</dbReference>
<comment type="caution">
    <text evidence="2">The sequence shown here is derived from an EMBL/GenBank/DDBJ whole genome shotgun (WGS) entry which is preliminary data.</text>
</comment>
<keyword evidence="3" id="KW-1185">Reference proteome</keyword>
<feature type="region of interest" description="Disordered" evidence="1">
    <location>
        <begin position="1"/>
        <end position="52"/>
    </location>
</feature>
<feature type="compositionally biased region" description="Polar residues" evidence="1">
    <location>
        <begin position="1"/>
        <end position="13"/>
    </location>
</feature>
<evidence type="ECO:0000256" key="1">
    <source>
        <dbReference type="SAM" id="MobiDB-lite"/>
    </source>
</evidence>
<dbReference type="EMBL" id="CAICTM010001636">
    <property type="protein sequence ID" value="CAB9525164.1"/>
    <property type="molecule type" value="Genomic_DNA"/>
</dbReference>
<organism evidence="2 3">
    <name type="scientific">Seminavis robusta</name>
    <dbReference type="NCBI Taxonomy" id="568900"/>
    <lineage>
        <taxon>Eukaryota</taxon>
        <taxon>Sar</taxon>
        <taxon>Stramenopiles</taxon>
        <taxon>Ochrophyta</taxon>
        <taxon>Bacillariophyta</taxon>
        <taxon>Bacillariophyceae</taxon>
        <taxon>Bacillariophycidae</taxon>
        <taxon>Naviculales</taxon>
        <taxon>Naviculaceae</taxon>
        <taxon>Seminavis</taxon>
    </lineage>
</organism>
<name>A0A9N8EU78_9STRA</name>
<protein>
    <submittedName>
        <fullName evidence="2">Uncharacterized protein</fullName>
    </submittedName>
</protein>
<reference evidence="2" key="1">
    <citation type="submission" date="2020-06" db="EMBL/GenBank/DDBJ databases">
        <authorList>
            <consortium name="Plant Systems Biology data submission"/>
        </authorList>
    </citation>
    <scope>NUCLEOTIDE SEQUENCE</scope>
    <source>
        <strain evidence="2">D6</strain>
    </source>
</reference>
<proteinExistence type="predicted"/>
<sequence length="141" mass="15380">MSLAMYNSNTLANSRADPPGDYARSMSVRSLGSEASADTDQTSKDDFEGAPGLYKRSVSTKKIGVSIRHIDVPNEEIAQIAEKECDTPGLYKRSKSTKWTAASTRNIDISKAEVLTSVNDEAEPIARKHGQPTVRFTLESN</sequence>
<accession>A0A9N8EU78</accession>
<gene>
    <name evidence="2" type="ORF">SEMRO_1638_G287780.1</name>
</gene>
<evidence type="ECO:0000313" key="2">
    <source>
        <dbReference type="EMBL" id="CAB9525164.1"/>
    </source>
</evidence>